<evidence type="ECO:0000256" key="14">
    <source>
        <dbReference type="HAMAP-Rule" id="MF_00215"/>
    </source>
</evidence>
<evidence type="ECO:0000259" key="16">
    <source>
        <dbReference type="Pfam" id="PF00485"/>
    </source>
</evidence>
<evidence type="ECO:0000256" key="10">
    <source>
        <dbReference type="ARBA" id="ARBA00022777"/>
    </source>
</evidence>
<keyword evidence="12 14" id="KW-0173">Coenzyme A biosynthesis</keyword>
<keyword evidence="7 14" id="KW-0963">Cytoplasm</keyword>
<evidence type="ECO:0000313" key="18">
    <source>
        <dbReference type="Proteomes" id="UP000501408"/>
    </source>
</evidence>
<dbReference type="PANTHER" id="PTHR10285">
    <property type="entry name" value="URIDINE KINASE"/>
    <property type="match status" value="1"/>
</dbReference>
<dbReference type="EC" id="2.7.1.33" evidence="5 14"/>
<dbReference type="RefSeq" id="WP_069587006.1">
    <property type="nucleotide sequence ID" value="NZ_CP050266.1"/>
</dbReference>
<keyword evidence="18" id="KW-1185">Reference proteome</keyword>
<evidence type="ECO:0000313" key="17">
    <source>
        <dbReference type="EMBL" id="QIR07141.1"/>
    </source>
</evidence>
<dbReference type="InterPro" id="IPR004566">
    <property type="entry name" value="PanK"/>
</dbReference>
<accession>A0ABX6K9U1</accession>
<sequence>MNATLTPYLSFDRQQWAELRDAVPMTLTEDDIERLRGLNEHLSMDEVRDVYLPLSRLLNLYIKSRKSRTEVLDEFLTQPASNHVPYIIGIAGSVAVGKSTTARLLKTLLTRWPDHPKVALVTTDGFLYSNAELEARGLMKRKGFPQSYNMRKLVEFVADVKSGKACVEAPIYSHLVYDITGEVQKVEKPDILILEGLNVLQSGMDYPHDPHHVFISDFLDFSIYVDAEPALLKHWYIERFMKFRRGAFLDPDAYFHHYTRLSVAEAKDTAASIWDEINGRNLMENILPTRERASLILEKGANHSVQRIRVRK</sequence>
<dbReference type="CDD" id="cd02025">
    <property type="entry name" value="PanK"/>
    <property type="match status" value="1"/>
</dbReference>
<organism evidence="17 18">
    <name type="scientific">Salinivibrio costicola</name>
    <name type="common">Vibrio costicola</name>
    <dbReference type="NCBI Taxonomy" id="51367"/>
    <lineage>
        <taxon>Bacteria</taxon>
        <taxon>Pseudomonadati</taxon>
        <taxon>Pseudomonadota</taxon>
        <taxon>Gammaproteobacteria</taxon>
        <taxon>Vibrionales</taxon>
        <taxon>Vibrionaceae</taxon>
        <taxon>Salinivibrio</taxon>
    </lineage>
</organism>
<dbReference type="Proteomes" id="UP000501408">
    <property type="component" value="Chromosome 1"/>
</dbReference>
<dbReference type="PIRSF" id="PIRSF000545">
    <property type="entry name" value="Pantothenate_kin"/>
    <property type="match status" value="1"/>
</dbReference>
<protein>
    <recommendedName>
        <fullName evidence="6 14">Pantothenate kinase</fullName>
        <ecNumber evidence="5 14">2.7.1.33</ecNumber>
    </recommendedName>
    <alternativeName>
        <fullName evidence="13 14">Pantothenic acid kinase</fullName>
    </alternativeName>
</protein>
<dbReference type="HAMAP" id="MF_00215">
    <property type="entry name" value="Pantothen_kinase_1"/>
    <property type="match status" value="1"/>
</dbReference>
<evidence type="ECO:0000256" key="12">
    <source>
        <dbReference type="ARBA" id="ARBA00022993"/>
    </source>
</evidence>
<reference evidence="17 18" key="1">
    <citation type="submission" date="2020-03" db="EMBL/GenBank/DDBJ databases">
        <title>Genome mining reveals the biosynthetic pathways of PHA and ectoines of the halophilic strain Salinivibrio costicola M318 isolated from fermented shrimp paste.</title>
        <authorList>
            <person name="Doan T.V."/>
            <person name="Tran L.T."/>
            <person name="Trieu T.A."/>
            <person name="Nguyen Q.V."/>
            <person name="Quach T.N."/>
            <person name="Phi T.Q."/>
            <person name="Kumar S."/>
        </authorList>
    </citation>
    <scope>NUCLEOTIDE SEQUENCE [LARGE SCALE GENOMIC DNA]</scope>
    <source>
        <strain evidence="17 18">M318</strain>
    </source>
</reference>
<dbReference type="GO" id="GO:0004594">
    <property type="term" value="F:pantothenate kinase activity"/>
    <property type="evidence" value="ECO:0007669"/>
    <property type="project" value="UniProtKB-EC"/>
</dbReference>
<evidence type="ECO:0000256" key="6">
    <source>
        <dbReference type="ARBA" id="ARBA00015080"/>
    </source>
</evidence>
<evidence type="ECO:0000256" key="2">
    <source>
        <dbReference type="ARBA" id="ARBA00004496"/>
    </source>
</evidence>
<comment type="similarity">
    <text evidence="4 14 15">Belongs to the prokaryotic pantothenate kinase family.</text>
</comment>
<comment type="pathway">
    <text evidence="3 14 15">Cofactor biosynthesis; coenzyme A biosynthesis; CoA from (R)-pantothenate: step 1/5.</text>
</comment>
<evidence type="ECO:0000256" key="15">
    <source>
        <dbReference type="RuleBase" id="RU003530"/>
    </source>
</evidence>
<gene>
    <name evidence="14" type="primary">coaA</name>
    <name evidence="17" type="ORF">HBA18_12690</name>
</gene>
<evidence type="ECO:0000256" key="5">
    <source>
        <dbReference type="ARBA" id="ARBA00012102"/>
    </source>
</evidence>
<dbReference type="InterPro" id="IPR027417">
    <property type="entry name" value="P-loop_NTPase"/>
</dbReference>
<evidence type="ECO:0000256" key="1">
    <source>
        <dbReference type="ARBA" id="ARBA00001206"/>
    </source>
</evidence>
<evidence type="ECO:0000256" key="8">
    <source>
        <dbReference type="ARBA" id="ARBA00022679"/>
    </source>
</evidence>
<evidence type="ECO:0000256" key="11">
    <source>
        <dbReference type="ARBA" id="ARBA00022840"/>
    </source>
</evidence>
<keyword evidence="9 14" id="KW-0547">Nucleotide-binding</keyword>
<evidence type="ECO:0000256" key="7">
    <source>
        <dbReference type="ARBA" id="ARBA00022490"/>
    </source>
</evidence>
<feature type="domain" description="Phosphoribulokinase/uridine kinase" evidence="16">
    <location>
        <begin position="87"/>
        <end position="244"/>
    </location>
</feature>
<dbReference type="Pfam" id="PF00485">
    <property type="entry name" value="PRK"/>
    <property type="match status" value="1"/>
</dbReference>
<comment type="subcellular location">
    <subcellularLocation>
        <location evidence="2 14 15">Cytoplasm</location>
    </subcellularLocation>
</comment>
<keyword evidence="10 14" id="KW-0418">Kinase</keyword>
<evidence type="ECO:0000256" key="9">
    <source>
        <dbReference type="ARBA" id="ARBA00022741"/>
    </source>
</evidence>
<evidence type="ECO:0000256" key="3">
    <source>
        <dbReference type="ARBA" id="ARBA00005225"/>
    </source>
</evidence>
<dbReference type="InterPro" id="IPR006083">
    <property type="entry name" value="PRK/URK"/>
</dbReference>
<evidence type="ECO:0000256" key="13">
    <source>
        <dbReference type="ARBA" id="ARBA00032866"/>
    </source>
</evidence>
<dbReference type="SUPFAM" id="SSF52540">
    <property type="entry name" value="P-loop containing nucleoside triphosphate hydrolases"/>
    <property type="match status" value="1"/>
</dbReference>
<dbReference type="Gene3D" id="3.40.50.300">
    <property type="entry name" value="P-loop containing nucleotide triphosphate hydrolases"/>
    <property type="match status" value="1"/>
</dbReference>
<dbReference type="EMBL" id="CP050266">
    <property type="protein sequence ID" value="QIR07141.1"/>
    <property type="molecule type" value="Genomic_DNA"/>
</dbReference>
<dbReference type="NCBIfam" id="TIGR00554">
    <property type="entry name" value="panK_bact"/>
    <property type="match status" value="1"/>
</dbReference>
<proteinExistence type="inferred from homology"/>
<comment type="catalytic activity">
    <reaction evidence="1 14 15">
        <text>(R)-pantothenate + ATP = (R)-4'-phosphopantothenate + ADP + H(+)</text>
        <dbReference type="Rhea" id="RHEA:16373"/>
        <dbReference type="ChEBI" id="CHEBI:10986"/>
        <dbReference type="ChEBI" id="CHEBI:15378"/>
        <dbReference type="ChEBI" id="CHEBI:29032"/>
        <dbReference type="ChEBI" id="CHEBI:30616"/>
        <dbReference type="ChEBI" id="CHEBI:456216"/>
        <dbReference type="EC" id="2.7.1.33"/>
    </reaction>
</comment>
<evidence type="ECO:0000256" key="4">
    <source>
        <dbReference type="ARBA" id="ARBA00006087"/>
    </source>
</evidence>
<name>A0ABX6K9U1_SALCS</name>
<keyword evidence="8 14" id="KW-0808">Transferase</keyword>
<feature type="binding site" evidence="14">
    <location>
        <begin position="92"/>
        <end position="99"/>
    </location>
    <ligand>
        <name>ATP</name>
        <dbReference type="ChEBI" id="CHEBI:30616"/>
    </ligand>
</feature>
<keyword evidence="11 14" id="KW-0067">ATP-binding</keyword>